<evidence type="ECO:0000256" key="1">
    <source>
        <dbReference type="ARBA" id="ARBA00007378"/>
    </source>
</evidence>
<gene>
    <name evidence="2" type="ORF">J2X04_000195</name>
</gene>
<accession>A0ABU1VK41</accession>
<dbReference type="InterPro" id="IPR019953">
    <property type="entry name" value="OHR"/>
</dbReference>
<dbReference type="InterPro" id="IPR003718">
    <property type="entry name" value="OsmC/Ohr_fam"/>
</dbReference>
<dbReference type="RefSeq" id="WP_310051079.1">
    <property type="nucleotide sequence ID" value="NZ_JAVDVW010000001.1"/>
</dbReference>
<dbReference type="PANTHER" id="PTHR33797">
    <property type="entry name" value="ORGANIC HYDROPEROXIDE RESISTANCE PROTEIN-LIKE"/>
    <property type="match status" value="1"/>
</dbReference>
<dbReference type="EMBL" id="JAVDVW010000001">
    <property type="protein sequence ID" value="MDR7097848.1"/>
    <property type="molecule type" value="Genomic_DNA"/>
</dbReference>
<evidence type="ECO:0000313" key="3">
    <source>
        <dbReference type="Proteomes" id="UP001267878"/>
    </source>
</evidence>
<keyword evidence="3" id="KW-1185">Reference proteome</keyword>
<dbReference type="InterPro" id="IPR015946">
    <property type="entry name" value="KH_dom-like_a/b"/>
</dbReference>
<evidence type="ECO:0000313" key="2">
    <source>
        <dbReference type="EMBL" id="MDR7097848.1"/>
    </source>
</evidence>
<dbReference type="NCBIfam" id="TIGR03561">
    <property type="entry name" value="organ_hyd_perox"/>
    <property type="match status" value="1"/>
</dbReference>
<dbReference type="Gene3D" id="3.30.300.20">
    <property type="match status" value="1"/>
</dbReference>
<dbReference type="PANTHER" id="PTHR33797:SF2">
    <property type="entry name" value="ORGANIC HYDROPEROXIDE RESISTANCE PROTEIN-LIKE"/>
    <property type="match status" value="1"/>
</dbReference>
<reference evidence="2 3" key="1">
    <citation type="submission" date="2023-07" db="EMBL/GenBank/DDBJ databases">
        <title>Sorghum-associated microbial communities from plants grown in Nebraska, USA.</title>
        <authorList>
            <person name="Schachtman D."/>
        </authorList>
    </citation>
    <scope>NUCLEOTIDE SEQUENCE [LARGE SCALE GENOMIC DNA]</scope>
    <source>
        <strain evidence="2 3">BE187</strain>
    </source>
</reference>
<dbReference type="InterPro" id="IPR036102">
    <property type="entry name" value="OsmC/Ohrsf"/>
</dbReference>
<dbReference type="Pfam" id="PF02566">
    <property type="entry name" value="OsmC"/>
    <property type="match status" value="1"/>
</dbReference>
<sequence length="145" mass="15443">MNKIQKILFTGKTHTTVSRGSDASHGNVDLRLSSPGGTEQVFEGVANHPLAEKLFAGAWSACYIGALALVAAQKRITLPEDLSVDVKIELVQAGSEYVLQAGFDVRMPGFEQEVAEQIAHAAHEVCPYSKATHGNINLALNVATS</sequence>
<comment type="similarity">
    <text evidence="1">Belongs to the OsmC/Ohr family.</text>
</comment>
<proteinExistence type="inferred from homology"/>
<organism evidence="2 3">
    <name type="scientific">Agrilutibacter niabensis</name>
    <dbReference type="NCBI Taxonomy" id="380628"/>
    <lineage>
        <taxon>Bacteria</taxon>
        <taxon>Pseudomonadati</taxon>
        <taxon>Pseudomonadota</taxon>
        <taxon>Gammaproteobacteria</taxon>
        <taxon>Lysobacterales</taxon>
        <taxon>Lysobacteraceae</taxon>
        <taxon>Agrilutibacter</taxon>
    </lineage>
</organism>
<dbReference type="Proteomes" id="UP001267878">
    <property type="component" value="Unassembled WGS sequence"/>
</dbReference>
<name>A0ABU1VK41_9GAMM</name>
<comment type="caution">
    <text evidence="2">The sequence shown here is derived from an EMBL/GenBank/DDBJ whole genome shotgun (WGS) entry which is preliminary data.</text>
</comment>
<dbReference type="SUPFAM" id="SSF82784">
    <property type="entry name" value="OsmC-like"/>
    <property type="match status" value="1"/>
</dbReference>
<protein>
    <submittedName>
        <fullName evidence="2">Ohr subfamily peroxiredoxin</fullName>
    </submittedName>
</protein>